<feature type="disulfide bond" evidence="18">
    <location>
        <begin position="65"/>
        <end position="70"/>
    </location>
</feature>
<dbReference type="GO" id="GO:0140825">
    <property type="term" value="F:lactoperoxidase activity"/>
    <property type="evidence" value="ECO:0007669"/>
    <property type="project" value="UniProtKB-EC"/>
</dbReference>
<dbReference type="OrthoDB" id="2113341at2759"/>
<feature type="binding site" evidence="15">
    <location>
        <position position="161"/>
    </location>
    <ligand>
        <name>substrate</name>
    </ligand>
</feature>
<reference evidence="21 22" key="1">
    <citation type="journal article" date="2011" name="Science">
        <title>The Selaginella genome identifies genetic changes associated with the evolution of vascular plants.</title>
        <authorList>
            <person name="Banks J.A."/>
            <person name="Nishiyama T."/>
            <person name="Hasebe M."/>
            <person name="Bowman J.L."/>
            <person name="Gribskov M."/>
            <person name="dePamphilis C."/>
            <person name="Albert V.A."/>
            <person name="Aono N."/>
            <person name="Aoyama T."/>
            <person name="Ambrose B.A."/>
            <person name="Ashton N.W."/>
            <person name="Axtell M.J."/>
            <person name="Barker E."/>
            <person name="Barker M.S."/>
            <person name="Bennetzen J.L."/>
            <person name="Bonawitz N.D."/>
            <person name="Chapple C."/>
            <person name="Cheng C."/>
            <person name="Correa L.G."/>
            <person name="Dacre M."/>
            <person name="DeBarry J."/>
            <person name="Dreyer I."/>
            <person name="Elias M."/>
            <person name="Engstrom E.M."/>
            <person name="Estelle M."/>
            <person name="Feng L."/>
            <person name="Finet C."/>
            <person name="Floyd S.K."/>
            <person name="Frommer W.B."/>
            <person name="Fujita T."/>
            <person name="Gramzow L."/>
            <person name="Gutensohn M."/>
            <person name="Harholt J."/>
            <person name="Hattori M."/>
            <person name="Heyl A."/>
            <person name="Hirai T."/>
            <person name="Hiwatashi Y."/>
            <person name="Ishikawa M."/>
            <person name="Iwata M."/>
            <person name="Karol K.G."/>
            <person name="Koehler B."/>
            <person name="Kolukisaoglu U."/>
            <person name="Kubo M."/>
            <person name="Kurata T."/>
            <person name="Lalonde S."/>
            <person name="Li K."/>
            <person name="Li Y."/>
            <person name="Litt A."/>
            <person name="Lyons E."/>
            <person name="Manning G."/>
            <person name="Maruyama T."/>
            <person name="Michael T.P."/>
            <person name="Mikami K."/>
            <person name="Miyazaki S."/>
            <person name="Morinaga S."/>
            <person name="Murata T."/>
            <person name="Mueller-Roeber B."/>
            <person name="Nelson D.R."/>
            <person name="Obara M."/>
            <person name="Oguri Y."/>
            <person name="Olmstead R.G."/>
            <person name="Onodera N."/>
            <person name="Petersen B.L."/>
            <person name="Pils B."/>
            <person name="Prigge M."/>
            <person name="Rensing S.A."/>
            <person name="Riano-Pachon D.M."/>
            <person name="Roberts A.W."/>
            <person name="Sato Y."/>
            <person name="Scheller H.V."/>
            <person name="Schulz B."/>
            <person name="Schulz C."/>
            <person name="Shakirov E.V."/>
            <person name="Shibagaki N."/>
            <person name="Shinohara N."/>
            <person name="Shippen D.E."/>
            <person name="Soerensen I."/>
            <person name="Sotooka R."/>
            <person name="Sugimoto N."/>
            <person name="Sugita M."/>
            <person name="Sumikawa N."/>
            <person name="Tanurdzic M."/>
            <person name="Theissen G."/>
            <person name="Ulvskov P."/>
            <person name="Wakazuki S."/>
            <person name="Weng J.K."/>
            <person name="Willats W.W."/>
            <person name="Wipf D."/>
            <person name="Wolf P.G."/>
            <person name="Yang L."/>
            <person name="Zimmer A.D."/>
            <person name="Zhu Q."/>
            <person name="Mitros T."/>
            <person name="Hellsten U."/>
            <person name="Loque D."/>
            <person name="Otillar R."/>
            <person name="Salamov A."/>
            <person name="Schmutz J."/>
            <person name="Shapiro H."/>
            <person name="Lindquist E."/>
            <person name="Lucas S."/>
            <person name="Rokhsar D."/>
            <person name="Grigoriev I.V."/>
        </authorList>
    </citation>
    <scope>NUCLEOTIDE SEQUENCE [LARGE SCALE GENOMIC DNA]</scope>
</reference>
<evidence type="ECO:0000256" key="18">
    <source>
        <dbReference type="PIRSR" id="PIRSR600823-5"/>
    </source>
</evidence>
<dbReference type="Gramene" id="EFJ07852">
    <property type="protein sequence ID" value="EFJ07852"/>
    <property type="gene ID" value="SELMODRAFT_132875"/>
</dbReference>
<dbReference type="STRING" id="88036.D8T655"/>
<feature type="binding site" evidence="16">
    <location>
        <position position="247"/>
    </location>
    <ligand>
        <name>Ca(2+)</name>
        <dbReference type="ChEBI" id="CHEBI:29108"/>
        <label>2</label>
    </ligand>
</feature>
<evidence type="ECO:0000256" key="17">
    <source>
        <dbReference type="PIRSR" id="PIRSR600823-4"/>
    </source>
</evidence>
<evidence type="ECO:0000256" key="4">
    <source>
        <dbReference type="ARBA" id="ARBA00012313"/>
    </source>
</evidence>
<dbReference type="CDD" id="cd00693">
    <property type="entry name" value="secretory_peroxidase"/>
    <property type="match status" value="1"/>
</dbReference>
<feature type="binding site" evidence="16">
    <location>
        <position position="85"/>
    </location>
    <ligand>
        <name>Ca(2+)</name>
        <dbReference type="ChEBI" id="CHEBI:29108"/>
        <label>1</label>
    </ligand>
</feature>
<feature type="binding site" description="axial binding residue" evidence="16">
    <location>
        <position position="191"/>
    </location>
    <ligand>
        <name>heme b</name>
        <dbReference type="ChEBI" id="CHEBI:60344"/>
    </ligand>
    <ligandPart>
        <name>Fe</name>
        <dbReference type="ChEBI" id="CHEBI:18248"/>
    </ligandPart>
</feature>
<comment type="similarity">
    <text evidence="3">Belongs to the peroxidase family. Ascorbate peroxidase subfamily.</text>
</comment>
<comment type="cofactor">
    <cofactor evidence="16 19">
        <name>Ca(2+)</name>
        <dbReference type="ChEBI" id="CHEBI:29108"/>
    </cofactor>
    <text evidence="16 19">Binds 2 calcium ions per subunit.</text>
</comment>
<dbReference type="PROSITE" id="PS00436">
    <property type="entry name" value="PEROXIDASE_2"/>
    <property type="match status" value="1"/>
</dbReference>
<gene>
    <name evidence="21" type="ORF">SELMODRAFT_132875</name>
</gene>
<feature type="binding site" evidence="16">
    <location>
        <position position="244"/>
    </location>
    <ligand>
        <name>Ca(2+)</name>
        <dbReference type="ChEBI" id="CHEBI:29108"/>
        <label>2</label>
    </ligand>
</feature>
<evidence type="ECO:0000256" key="6">
    <source>
        <dbReference type="ARBA" id="ARBA00022559"/>
    </source>
</evidence>
<dbReference type="GO" id="GO:0042744">
    <property type="term" value="P:hydrogen peroxide catabolic process"/>
    <property type="evidence" value="ECO:0007669"/>
    <property type="project" value="UniProtKB-KW"/>
</dbReference>
<dbReference type="GO" id="GO:0006979">
    <property type="term" value="P:response to oxidative stress"/>
    <property type="evidence" value="ECO:0007669"/>
    <property type="project" value="UniProtKB-UniRule"/>
</dbReference>
<comment type="cofactor">
    <cofactor evidence="16 19">
        <name>heme b</name>
        <dbReference type="ChEBI" id="CHEBI:60344"/>
    </cofactor>
    <text evidence="16 19">Binds 1 heme b (iron(II)-protoporphyrin IX) group per subunit.</text>
</comment>
<keyword evidence="5 19" id="KW-0964">Secreted</keyword>
<dbReference type="EMBL" id="GL377679">
    <property type="protein sequence ID" value="EFJ07852.1"/>
    <property type="molecule type" value="Genomic_DNA"/>
</dbReference>
<dbReference type="InterPro" id="IPR000823">
    <property type="entry name" value="Peroxidase_pln"/>
</dbReference>
<dbReference type="FunCoup" id="D8T655">
    <property type="interactions" value="241"/>
</dbReference>
<dbReference type="EC" id="1.11.1.7" evidence="4 19"/>
<dbReference type="PRINTS" id="PR00461">
    <property type="entry name" value="PLPEROXIDASE"/>
</dbReference>
<dbReference type="InterPro" id="IPR019793">
    <property type="entry name" value="Peroxidases_heam-ligand_BS"/>
</dbReference>
<dbReference type="Pfam" id="PF00141">
    <property type="entry name" value="peroxidase"/>
    <property type="match status" value="1"/>
</dbReference>
<dbReference type="Proteomes" id="UP000001514">
    <property type="component" value="Unassembled WGS sequence"/>
</dbReference>
<feature type="binding site" evidence="16">
    <location>
        <position position="73"/>
    </location>
    <ligand>
        <name>Ca(2+)</name>
        <dbReference type="ChEBI" id="CHEBI:29108"/>
        <label>1</label>
    </ligand>
</feature>
<evidence type="ECO:0000313" key="22">
    <source>
        <dbReference type="Proteomes" id="UP000001514"/>
    </source>
</evidence>
<feature type="binding site" evidence="16">
    <location>
        <position position="64"/>
    </location>
    <ligand>
        <name>Ca(2+)</name>
        <dbReference type="ChEBI" id="CHEBI:29108"/>
        <label>1</label>
    </ligand>
</feature>
<dbReference type="GO" id="GO:0020037">
    <property type="term" value="F:heme binding"/>
    <property type="evidence" value="ECO:0007669"/>
    <property type="project" value="UniProtKB-UniRule"/>
</dbReference>
<evidence type="ECO:0000256" key="10">
    <source>
        <dbReference type="ARBA" id="ARBA00023002"/>
    </source>
</evidence>
<evidence type="ECO:0000256" key="9">
    <source>
        <dbReference type="ARBA" id="ARBA00022837"/>
    </source>
</evidence>
<dbReference type="PANTHER" id="PTHR31517:SF59">
    <property type="entry name" value="PEROXIDASE"/>
    <property type="match status" value="1"/>
</dbReference>
<dbReference type="PROSITE" id="PS00435">
    <property type="entry name" value="PEROXIDASE_1"/>
    <property type="match status" value="1"/>
</dbReference>
<dbReference type="eggNOG" id="ENOG502QQ3G">
    <property type="taxonomic scope" value="Eukaryota"/>
</dbReference>
<dbReference type="Gene3D" id="1.10.520.10">
    <property type="match status" value="1"/>
</dbReference>
<name>D8T655_SELML</name>
<dbReference type="FunFam" id="1.10.520.10:FF:000008">
    <property type="entry name" value="Peroxidase"/>
    <property type="match status" value="1"/>
</dbReference>
<sequence>MVSSGLCFSLTVLLLLMLVTSELTVDYYKRTCPHAESILRQVMVQKIREAPTTAGATLRLLFHDCFVDGCDASVLVSSTPGNKAERDEEINHSLAGDAFDAVHRAKAAVEKICPGVVSCADVLAIITRDLVQLVGGPFWEVRKGRKDGRLSMASRVGRNLPTSTASINELTRLFASKGLNEIDLIALSGAHTIGFAHCTEFTNRIYNFNGTRAGDPSMNPSFLGELRRACPPRNGNPDVVASMDAATPFQFDNSYYRSMQRGLGLLTSDQELLTNARTRSVVDAFASSQDLFYEVFAASMDKLGNVGVKNETNGVVRKECHRT</sequence>
<feature type="disulfide bond" evidence="18">
    <location>
        <begin position="119"/>
        <end position="320"/>
    </location>
</feature>
<dbReference type="AlphaFoldDB" id="D8T655"/>
<dbReference type="PROSITE" id="PS50873">
    <property type="entry name" value="PEROXIDASE_4"/>
    <property type="match status" value="1"/>
</dbReference>
<dbReference type="FunFam" id="1.10.420.10:FF:000001">
    <property type="entry name" value="Peroxidase"/>
    <property type="match status" value="1"/>
</dbReference>
<dbReference type="InterPro" id="IPR033905">
    <property type="entry name" value="Secretory_peroxidase"/>
</dbReference>
<dbReference type="Gene3D" id="1.10.420.10">
    <property type="entry name" value="Peroxidase, domain 2"/>
    <property type="match status" value="1"/>
</dbReference>
<dbReference type="InterPro" id="IPR019794">
    <property type="entry name" value="Peroxidases_AS"/>
</dbReference>
<feature type="binding site" evidence="16">
    <location>
        <position position="252"/>
    </location>
    <ligand>
        <name>Ca(2+)</name>
        <dbReference type="ChEBI" id="CHEBI:29108"/>
        <label>2</label>
    </ligand>
</feature>
<dbReference type="HOGENOM" id="CLU_010543_0_3_1"/>
<dbReference type="GO" id="GO:0046872">
    <property type="term" value="F:metal ion binding"/>
    <property type="evidence" value="ECO:0007669"/>
    <property type="project" value="UniProtKB-UniRule"/>
</dbReference>
<evidence type="ECO:0000256" key="8">
    <source>
        <dbReference type="ARBA" id="ARBA00022723"/>
    </source>
</evidence>
<comment type="catalytic activity">
    <reaction evidence="1 19">
        <text>2 a phenolic donor + H2O2 = 2 a phenolic radical donor + 2 H2O</text>
        <dbReference type="Rhea" id="RHEA:56136"/>
        <dbReference type="ChEBI" id="CHEBI:15377"/>
        <dbReference type="ChEBI" id="CHEBI:16240"/>
        <dbReference type="ChEBI" id="CHEBI:139520"/>
        <dbReference type="ChEBI" id="CHEBI:139521"/>
        <dbReference type="EC" id="1.11.1.7"/>
    </reaction>
</comment>
<dbReference type="GO" id="GO:0005576">
    <property type="term" value="C:extracellular region"/>
    <property type="evidence" value="ECO:0007669"/>
    <property type="project" value="UniProtKB-SubCell"/>
</dbReference>
<dbReference type="KEGG" id="smo:SELMODRAFT_132875"/>
<feature type="chain" id="PRO_5005127400" description="Peroxidase" evidence="19">
    <location>
        <begin position="22"/>
        <end position="323"/>
    </location>
</feature>
<dbReference type="SUPFAM" id="SSF48113">
    <property type="entry name" value="Heme-dependent peroxidases"/>
    <property type="match status" value="1"/>
</dbReference>
<feature type="disulfide bond" evidence="18">
    <location>
        <begin position="32"/>
        <end position="113"/>
    </location>
</feature>
<feature type="disulfide bond" evidence="18">
    <location>
        <begin position="198"/>
        <end position="230"/>
    </location>
</feature>
<feature type="site" description="Transition state stabilizer" evidence="17">
    <location>
        <position position="59"/>
    </location>
</feature>
<keyword evidence="19" id="KW-0732">Signal</keyword>
<feature type="active site" description="Proton acceptor" evidence="14">
    <location>
        <position position="63"/>
    </location>
</feature>
<keyword evidence="22" id="KW-1185">Reference proteome</keyword>
<feature type="binding site" evidence="16">
    <location>
        <position position="192"/>
    </location>
    <ligand>
        <name>Ca(2+)</name>
        <dbReference type="ChEBI" id="CHEBI:29108"/>
        <label>2</label>
    </ligand>
</feature>
<evidence type="ECO:0000256" key="7">
    <source>
        <dbReference type="ARBA" id="ARBA00022617"/>
    </source>
</evidence>
<dbReference type="InterPro" id="IPR002016">
    <property type="entry name" value="Haem_peroxidase"/>
</dbReference>
<keyword evidence="12 18" id="KW-1015">Disulfide bond</keyword>
<dbReference type="PRINTS" id="PR00458">
    <property type="entry name" value="PEROXIDASE"/>
</dbReference>
<evidence type="ECO:0000256" key="14">
    <source>
        <dbReference type="PIRSR" id="PIRSR600823-1"/>
    </source>
</evidence>
<evidence type="ECO:0000256" key="13">
    <source>
        <dbReference type="ARBA" id="ARBA00023324"/>
    </source>
</evidence>
<feature type="binding site" evidence="16">
    <location>
        <position position="71"/>
    </location>
    <ligand>
        <name>Ca(2+)</name>
        <dbReference type="ChEBI" id="CHEBI:29108"/>
        <label>1</label>
    </ligand>
</feature>
<keyword evidence="9 16" id="KW-0106">Calcium</keyword>
<feature type="binding site" evidence="16">
    <location>
        <position position="67"/>
    </location>
    <ligand>
        <name>Ca(2+)</name>
        <dbReference type="ChEBI" id="CHEBI:29108"/>
        <label>1</label>
    </ligand>
</feature>
<evidence type="ECO:0000256" key="12">
    <source>
        <dbReference type="ARBA" id="ARBA00023157"/>
    </source>
</evidence>
<organism evidence="22">
    <name type="scientific">Selaginella moellendorffii</name>
    <name type="common">Spikemoss</name>
    <dbReference type="NCBI Taxonomy" id="88036"/>
    <lineage>
        <taxon>Eukaryota</taxon>
        <taxon>Viridiplantae</taxon>
        <taxon>Streptophyta</taxon>
        <taxon>Embryophyta</taxon>
        <taxon>Tracheophyta</taxon>
        <taxon>Lycopodiopsida</taxon>
        <taxon>Selaginellales</taxon>
        <taxon>Selaginellaceae</taxon>
        <taxon>Selaginella</taxon>
    </lineage>
</organism>
<evidence type="ECO:0000256" key="1">
    <source>
        <dbReference type="ARBA" id="ARBA00000189"/>
    </source>
</evidence>
<evidence type="ECO:0000256" key="19">
    <source>
        <dbReference type="RuleBase" id="RU362060"/>
    </source>
</evidence>
<evidence type="ECO:0000256" key="11">
    <source>
        <dbReference type="ARBA" id="ARBA00023004"/>
    </source>
</evidence>
<keyword evidence="6 19" id="KW-0575">Peroxidase</keyword>
<evidence type="ECO:0000256" key="2">
    <source>
        <dbReference type="ARBA" id="ARBA00002322"/>
    </source>
</evidence>
<feature type="signal peptide" evidence="19">
    <location>
        <begin position="1"/>
        <end position="21"/>
    </location>
</feature>
<comment type="function">
    <text evidence="2">Removal of H(2)O(2), oxidation of toxic reductants, biosynthesis and degradation of lignin, suberization, auxin catabolism, response to environmental stresses such as wounding, pathogen attack and oxidative stress. These functions might be dependent on each isozyme/isoform in each plant tissue.</text>
</comment>
<evidence type="ECO:0000259" key="20">
    <source>
        <dbReference type="PROSITE" id="PS50873"/>
    </source>
</evidence>
<dbReference type="PANTHER" id="PTHR31517">
    <property type="match status" value="1"/>
</dbReference>
<evidence type="ECO:0000256" key="5">
    <source>
        <dbReference type="ARBA" id="ARBA00022525"/>
    </source>
</evidence>
<dbReference type="InterPro" id="IPR010255">
    <property type="entry name" value="Haem_peroxidase_sf"/>
</dbReference>
<proteinExistence type="inferred from homology"/>
<evidence type="ECO:0000313" key="21">
    <source>
        <dbReference type="EMBL" id="EFJ07852.1"/>
    </source>
</evidence>
<keyword evidence="8 16" id="KW-0479">Metal-binding</keyword>
<comment type="subcellular location">
    <subcellularLocation>
        <location evidence="19">Secreted</location>
    </subcellularLocation>
</comment>
<evidence type="ECO:0000256" key="15">
    <source>
        <dbReference type="PIRSR" id="PIRSR600823-2"/>
    </source>
</evidence>
<keyword evidence="11 16" id="KW-0408">Iron</keyword>
<keyword evidence="7 19" id="KW-0349">Heme</keyword>
<evidence type="ECO:0000256" key="16">
    <source>
        <dbReference type="PIRSR" id="PIRSR600823-3"/>
    </source>
</evidence>
<keyword evidence="13 19" id="KW-0376">Hydrogen peroxide</keyword>
<evidence type="ECO:0000256" key="3">
    <source>
        <dbReference type="ARBA" id="ARBA00006873"/>
    </source>
</evidence>
<feature type="domain" description="Plant heme peroxidase family profile" evidence="20">
    <location>
        <begin position="22"/>
        <end position="323"/>
    </location>
</feature>
<dbReference type="InParanoid" id="D8T655"/>
<keyword evidence="10 19" id="KW-0560">Oxidoreductase</keyword>
<comment type="similarity">
    <text evidence="19">Belongs to the peroxidase family. Classical plant (class III) peroxidase subfamily.</text>
</comment>
<protein>
    <recommendedName>
        <fullName evidence="4 19">Peroxidase</fullName>
        <ecNumber evidence="4 19">1.11.1.7</ecNumber>
    </recommendedName>
</protein>
<accession>D8T655</accession>
<feature type="binding site" evidence="16">
    <location>
        <position position="69"/>
    </location>
    <ligand>
        <name>Ca(2+)</name>
        <dbReference type="ChEBI" id="CHEBI:29108"/>
        <label>1</label>
    </ligand>
</feature>